<feature type="region of interest" description="Disordered" evidence="8">
    <location>
        <begin position="522"/>
        <end position="559"/>
    </location>
</feature>
<accession>A0A9P6U9W0</accession>
<feature type="compositionally biased region" description="Polar residues" evidence="8">
    <location>
        <begin position="652"/>
        <end position="662"/>
    </location>
</feature>
<protein>
    <recommendedName>
        <fullName evidence="7">ATP-dependent RNA helicase</fullName>
        <ecNumber evidence="7">3.6.4.13</ecNumber>
    </recommendedName>
</protein>
<keyword evidence="11" id="KW-0396">Initiation factor</keyword>
<keyword evidence="3 7" id="KW-0347">Helicase</keyword>
<dbReference type="Proteomes" id="UP000807716">
    <property type="component" value="Unassembled WGS sequence"/>
</dbReference>
<evidence type="ECO:0000256" key="6">
    <source>
        <dbReference type="PROSITE-ProRule" id="PRU00552"/>
    </source>
</evidence>
<feature type="compositionally biased region" description="Polar residues" evidence="8">
    <location>
        <begin position="701"/>
        <end position="711"/>
    </location>
</feature>
<feature type="compositionally biased region" description="Basic and acidic residues" evidence="8">
    <location>
        <begin position="41"/>
        <end position="51"/>
    </location>
</feature>
<dbReference type="GO" id="GO:0016787">
    <property type="term" value="F:hydrolase activity"/>
    <property type="evidence" value="ECO:0007669"/>
    <property type="project" value="UniProtKB-KW"/>
</dbReference>
<evidence type="ECO:0000256" key="4">
    <source>
        <dbReference type="ARBA" id="ARBA00022840"/>
    </source>
</evidence>
<evidence type="ECO:0000313" key="12">
    <source>
        <dbReference type="Proteomes" id="UP000807716"/>
    </source>
</evidence>
<feature type="compositionally biased region" description="Acidic residues" evidence="8">
    <location>
        <begin position="936"/>
        <end position="958"/>
    </location>
</feature>
<keyword evidence="11" id="KW-0648">Protein biosynthesis</keyword>
<reference evidence="11" key="1">
    <citation type="journal article" date="2020" name="Fungal Divers.">
        <title>Resolving the Mortierellaceae phylogeny through synthesis of multi-gene phylogenetics and phylogenomics.</title>
        <authorList>
            <person name="Vandepol N."/>
            <person name="Liber J."/>
            <person name="Desiro A."/>
            <person name="Na H."/>
            <person name="Kennedy M."/>
            <person name="Barry K."/>
            <person name="Grigoriev I.V."/>
            <person name="Miller A.N."/>
            <person name="O'Donnell K."/>
            <person name="Stajich J.E."/>
            <person name="Bonito G."/>
        </authorList>
    </citation>
    <scope>NUCLEOTIDE SEQUENCE</scope>
    <source>
        <strain evidence="11">BC1065</strain>
    </source>
</reference>
<evidence type="ECO:0000256" key="7">
    <source>
        <dbReference type="RuleBase" id="RU365068"/>
    </source>
</evidence>
<feature type="compositionally biased region" description="Polar residues" evidence="8">
    <location>
        <begin position="1159"/>
        <end position="1170"/>
    </location>
</feature>
<organism evidence="11 12">
    <name type="scientific">Actinomortierella ambigua</name>
    <dbReference type="NCBI Taxonomy" id="1343610"/>
    <lineage>
        <taxon>Eukaryota</taxon>
        <taxon>Fungi</taxon>
        <taxon>Fungi incertae sedis</taxon>
        <taxon>Mucoromycota</taxon>
        <taxon>Mortierellomycotina</taxon>
        <taxon>Mortierellomycetes</taxon>
        <taxon>Mortierellales</taxon>
        <taxon>Mortierellaceae</taxon>
        <taxon>Actinomortierella</taxon>
    </lineage>
</organism>
<dbReference type="GO" id="GO:0003724">
    <property type="term" value="F:RNA helicase activity"/>
    <property type="evidence" value="ECO:0007669"/>
    <property type="project" value="UniProtKB-EC"/>
</dbReference>
<feature type="region of interest" description="Disordered" evidence="8">
    <location>
        <begin position="1395"/>
        <end position="1434"/>
    </location>
</feature>
<feature type="compositionally biased region" description="Polar residues" evidence="8">
    <location>
        <begin position="628"/>
        <end position="646"/>
    </location>
</feature>
<feature type="compositionally biased region" description="Acidic residues" evidence="8">
    <location>
        <begin position="80"/>
        <end position="96"/>
    </location>
</feature>
<dbReference type="OrthoDB" id="2418666at2759"/>
<dbReference type="InterPro" id="IPR027417">
    <property type="entry name" value="P-loop_NTPase"/>
</dbReference>
<feature type="domain" description="DEAD-box RNA helicase Q" evidence="10">
    <location>
        <begin position="400"/>
        <end position="428"/>
    </location>
</feature>
<feature type="compositionally biased region" description="Low complexity" evidence="8">
    <location>
        <begin position="105"/>
        <end position="120"/>
    </location>
</feature>
<gene>
    <name evidence="11" type="primary">TIF1_2</name>
    <name evidence="11" type="ORF">DFQ27_000292</name>
</gene>
<dbReference type="GO" id="GO:0005524">
    <property type="term" value="F:ATP binding"/>
    <property type="evidence" value="ECO:0007669"/>
    <property type="project" value="UniProtKB-UniRule"/>
</dbReference>
<dbReference type="GO" id="GO:0003743">
    <property type="term" value="F:translation initiation factor activity"/>
    <property type="evidence" value="ECO:0007669"/>
    <property type="project" value="UniProtKB-KW"/>
</dbReference>
<name>A0A9P6U9W0_9FUNG</name>
<feature type="compositionally biased region" description="Polar residues" evidence="8">
    <location>
        <begin position="539"/>
        <end position="559"/>
    </location>
</feature>
<dbReference type="PANTHER" id="PTHR24031">
    <property type="entry name" value="RNA HELICASE"/>
    <property type="match status" value="1"/>
</dbReference>
<feature type="compositionally biased region" description="Acidic residues" evidence="8">
    <location>
        <begin position="52"/>
        <end position="61"/>
    </location>
</feature>
<feature type="region of interest" description="Disordered" evidence="8">
    <location>
        <begin position="628"/>
        <end position="663"/>
    </location>
</feature>
<proteinExistence type="inferred from homology"/>
<evidence type="ECO:0000256" key="8">
    <source>
        <dbReference type="SAM" id="MobiDB-lite"/>
    </source>
</evidence>
<dbReference type="PROSITE" id="PS51194">
    <property type="entry name" value="HELICASE_CTER"/>
    <property type="match status" value="1"/>
</dbReference>
<feature type="short sequence motif" description="Q motif" evidence="6">
    <location>
        <begin position="400"/>
        <end position="428"/>
    </location>
</feature>
<comment type="domain">
    <text evidence="7">The Q motif is unique to and characteristic of the DEAD box family of RNA helicases and controls ATP binding and hydrolysis.</text>
</comment>
<dbReference type="InterPro" id="IPR014014">
    <property type="entry name" value="RNA_helicase_DEAD_Q_motif"/>
</dbReference>
<feature type="compositionally biased region" description="Basic residues" evidence="8">
    <location>
        <begin position="1083"/>
        <end position="1092"/>
    </location>
</feature>
<feature type="compositionally biased region" description="Pro residues" evidence="8">
    <location>
        <begin position="1057"/>
        <end position="1074"/>
    </location>
</feature>
<feature type="region of interest" description="Disordered" evidence="8">
    <location>
        <begin position="267"/>
        <end position="391"/>
    </location>
</feature>
<feature type="compositionally biased region" description="Basic and acidic residues" evidence="8">
    <location>
        <begin position="1202"/>
        <end position="1211"/>
    </location>
</feature>
<dbReference type="SUPFAM" id="SSF52540">
    <property type="entry name" value="P-loop containing nucleoside triphosphate hydrolases"/>
    <property type="match status" value="2"/>
</dbReference>
<evidence type="ECO:0000256" key="3">
    <source>
        <dbReference type="ARBA" id="ARBA00022806"/>
    </source>
</evidence>
<feature type="compositionally biased region" description="Polar residues" evidence="8">
    <location>
        <begin position="158"/>
        <end position="186"/>
    </location>
</feature>
<dbReference type="GO" id="GO:0003723">
    <property type="term" value="F:RNA binding"/>
    <property type="evidence" value="ECO:0007669"/>
    <property type="project" value="UniProtKB-UniRule"/>
</dbReference>
<keyword evidence="4 7" id="KW-0067">ATP-binding</keyword>
<feature type="region of interest" description="Disordered" evidence="8">
    <location>
        <begin position="41"/>
        <end position="231"/>
    </location>
</feature>
<feature type="compositionally biased region" description="Polar residues" evidence="8">
    <location>
        <begin position="296"/>
        <end position="319"/>
    </location>
</feature>
<keyword evidence="5 7" id="KW-0694">RNA-binding</keyword>
<dbReference type="Gene3D" id="3.40.50.300">
    <property type="entry name" value="P-loop containing nucleotide triphosphate hydrolases"/>
    <property type="match status" value="2"/>
</dbReference>
<evidence type="ECO:0000259" key="10">
    <source>
        <dbReference type="PROSITE" id="PS51195"/>
    </source>
</evidence>
<dbReference type="PROSITE" id="PS51195">
    <property type="entry name" value="Q_MOTIF"/>
    <property type="match status" value="1"/>
</dbReference>
<dbReference type="EC" id="3.6.4.13" evidence="7"/>
<dbReference type="EMBL" id="JAAAJB010000105">
    <property type="protein sequence ID" value="KAG0265928.1"/>
    <property type="molecule type" value="Genomic_DNA"/>
</dbReference>
<comment type="caution">
    <text evidence="11">The sequence shown here is derived from an EMBL/GenBank/DDBJ whole genome shotgun (WGS) entry which is preliminary data.</text>
</comment>
<feature type="compositionally biased region" description="Low complexity" evidence="8">
    <location>
        <begin position="1123"/>
        <end position="1135"/>
    </location>
</feature>
<feature type="compositionally biased region" description="Low complexity" evidence="8">
    <location>
        <begin position="1395"/>
        <end position="1425"/>
    </location>
</feature>
<dbReference type="Pfam" id="PF00271">
    <property type="entry name" value="Helicase_C"/>
    <property type="match status" value="1"/>
</dbReference>
<keyword evidence="1 7" id="KW-0547">Nucleotide-binding</keyword>
<comment type="function">
    <text evidence="7">RNA helicase.</text>
</comment>
<feature type="region of interest" description="Disordered" evidence="8">
    <location>
        <begin position="675"/>
        <end position="719"/>
    </location>
</feature>
<feature type="compositionally biased region" description="Low complexity" evidence="8">
    <location>
        <begin position="1302"/>
        <end position="1365"/>
    </location>
</feature>
<sequence length="1525" mass="163666">MSHPTLAELSLALSHVQTLLSDLTAEVKVIATGIAHLVHEEKAAKEQTREDDKEDELDYLDVDPWSNVNEQERASAFASDYDEDDDHGYGREDDDDGNGHKRSIATTGAAAGSVAASALARNNTGKKTRKDSIRSLLQRRPSTVKDETKALARILSQKGGSSLRQSTTSNSESPDQHQQPTPSSSPDELFESGTITGSGGMRSTGSGNTATPSDQRQEYNNTPQEGESVPHTITVQTRNVQKYALAFTKPSAPQSVTAPSLSTLASQPLPSIAGSGSGPSTPNAASPPNNPPPFWRSSTMPIPATESNVSRPHSANSAYSALEGNGRQNATSTHASRKSIDARSLTSDHYSFMGNSNSQERKAGGNPVLHPGVGRDPVHQTFRPPQSSSATHVERVESVDCFSKLGLSPELLRGIYAYGLKVPTFLQQRGIPMIMTRQDVLAQTKPEIAKTVTYSIPLLHFLTLPATSIHPQLIILCSNHDLCLHVQRVLLALARFMPTISCLICADGDNATISHGTISTTQVKLQQQQQHQQGRGPTASFSGANTYNKRHSTPNTFTPATEYLPPIAAHVVIGTPSKVLHMLRTRQISTKALKTLLLENADVLLLAPFKEATIALMSMIREVPNPGTNGYSTAGRMSSNTATAPSGGSMASPPNSGPTSPVSMAVAALNGRIMTANGGSTSPSGGTGAGTGATAAHDINGRSTSPLKSPMQQQQQQQPNQVQYIFLSTDVPSYVLDYVAQYMLQPTKALVKGHDLALKGILQFYRYLTLDDDDWRAETLCDILEDSGVHHAVVFCNSATSVDRVLRKVWQRNQARAIGLHDDMDIIAKKNALGVFRQKASATYLVTTDALVKDLEILGVPLVVSYEVPAISNYISRVKWIDRTGGRIGIKISLVDGQRGEAGALRAIQQHYRTPIDDMPRLREWRRKLTLYSDPYDDYDDEYDRSESNDDQSCDDADEGHAWASSANEQQQQQQPKSHTKATIPTSTQSKSRDQDDGNDDPSPPQATRGRGRGRGRGRRGRGGGRATGDSHDSQAQGEEPSAPVSVPEQSGGHVPLEPPPSSLPNQPGAPPRAKPGATRGRANVRGRGRRGAGKEVGIGRHTTQGTPKIEEEITTPLPPLSTAADNATNATEAAEAIKQDGEQSGEAVMSPLVHMSVGTASTSTIQDATPSWKESRHSTPFTNPIPPKKRGRPSSILHSHGHPESSHEGAGKGSVSTVDNGPAAVPSSPSKRGRPSRAYVSEGQKRTNSDLTEENGREGNAEAVETSAMEEVVAEGQKSLPPRVEEAESNPSSPRKRARTGNSNSGNSNSNNINSSSGNVISNNDNSDSSNVISNSSKSDDNSVNSNNGNSSINDGDINNTNDNQVQTTITTDATLSATTPAITETISTTTTTAATISAPGSAATPVTPTNNNNDNNDHNNNNNIPSSATQPLKRVYINEKTKEPRAERLNRQILHMPAKLDKRRSCHLCSFVGKKDEKGEKKQILTQWRCKGCDAHLCLTGERNCFALFHEMKDLAPLREYSG</sequence>
<evidence type="ECO:0000256" key="5">
    <source>
        <dbReference type="ARBA" id="ARBA00022884"/>
    </source>
</evidence>
<evidence type="ECO:0000256" key="1">
    <source>
        <dbReference type="ARBA" id="ARBA00022741"/>
    </source>
</evidence>
<evidence type="ECO:0000256" key="2">
    <source>
        <dbReference type="ARBA" id="ARBA00022801"/>
    </source>
</evidence>
<keyword evidence="2 7" id="KW-0378">Hydrolase</keyword>
<feature type="compositionally biased region" description="Polar residues" evidence="8">
    <location>
        <begin position="210"/>
        <end position="231"/>
    </location>
</feature>
<comment type="catalytic activity">
    <reaction evidence="7">
        <text>ATP + H2O = ADP + phosphate + H(+)</text>
        <dbReference type="Rhea" id="RHEA:13065"/>
        <dbReference type="ChEBI" id="CHEBI:15377"/>
        <dbReference type="ChEBI" id="CHEBI:15378"/>
        <dbReference type="ChEBI" id="CHEBI:30616"/>
        <dbReference type="ChEBI" id="CHEBI:43474"/>
        <dbReference type="ChEBI" id="CHEBI:456216"/>
        <dbReference type="EC" id="3.6.4.13"/>
    </reaction>
</comment>
<feature type="compositionally biased region" description="Low complexity" evidence="8">
    <location>
        <begin position="278"/>
        <end position="287"/>
    </location>
</feature>
<comment type="similarity">
    <text evidence="7">Belongs to the DEAD box helicase family.</text>
</comment>
<feature type="compositionally biased region" description="Basic and acidic residues" evidence="8">
    <location>
        <begin position="1244"/>
        <end position="1261"/>
    </location>
</feature>
<feature type="compositionally biased region" description="Polar residues" evidence="8">
    <location>
        <begin position="981"/>
        <end position="990"/>
    </location>
</feature>
<dbReference type="InterPro" id="IPR001650">
    <property type="entry name" value="Helicase_C-like"/>
</dbReference>
<feature type="domain" description="Helicase C-terminal" evidence="9">
    <location>
        <begin position="783"/>
        <end position="930"/>
    </location>
</feature>
<evidence type="ECO:0000313" key="11">
    <source>
        <dbReference type="EMBL" id="KAG0265928.1"/>
    </source>
</evidence>
<feature type="compositionally biased region" description="Basic residues" evidence="8">
    <location>
        <begin position="1010"/>
        <end position="1023"/>
    </location>
</feature>
<feature type="compositionally biased region" description="Low complexity" evidence="8">
    <location>
        <begin position="675"/>
        <end position="684"/>
    </location>
</feature>
<feature type="compositionally biased region" description="Polar residues" evidence="8">
    <location>
        <begin position="344"/>
        <end position="358"/>
    </location>
</feature>
<feature type="region of interest" description="Disordered" evidence="8">
    <location>
        <begin position="936"/>
        <end position="1365"/>
    </location>
</feature>
<evidence type="ECO:0000259" key="9">
    <source>
        <dbReference type="PROSITE" id="PS51194"/>
    </source>
</evidence>
<keyword evidence="12" id="KW-1185">Reference proteome</keyword>